<protein>
    <submittedName>
        <fullName evidence="3">Uncharacterized protein</fullName>
    </submittedName>
</protein>
<feature type="compositionally biased region" description="Polar residues" evidence="2">
    <location>
        <begin position="564"/>
        <end position="577"/>
    </location>
</feature>
<keyword evidence="4" id="KW-1185">Reference proteome</keyword>
<evidence type="ECO:0000256" key="1">
    <source>
        <dbReference type="SAM" id="Coils"/>
    </source>
</evidence>
<feature type="region of interest" description="Disordered" evidence="2">
    <location>
        <begin position="1"/>
        <end position="167"/>
    </location>
</feature>
<feature type="compositionally biased region" description="Polar residues" evidence="2">
    <location>
        <begin position="68"/>
        <end position="87"/>
    </location>
</feature>
<feature type="compositionally biased region" description="Basic and acidic residues" evidence="2">
    <location>
        <begin position="39"/>
        <end position="51"/>
    </location>
</feature>
<gene>
    <name evidence="3" type="ORF">SLS60_010857</name>
</gene>
<feature type="compositionally biased region" description="Basic and acidic residues" evidence="2">
    <location>
        <begin position="154"/>
        <end position="167"/>
    </location>
</feature>
<organism evidence="3 4">
    <name type="scientific">Paraconiothyrium brasiliense</name>
    <dbReference type="NCBI Taxonomy" id="300254"/>
    <lineage>
        <taxon>Eukaryota</taxon>
        <taxon>Fungi</taxon>
        <taxon>Dikarya</taxon>
        <taxon>Ascomycota</taxon>
        <taxon>Pezizomycotina</taxon>
        <taxon>Dothideomycetes</taxon>
        <taxon>Pleosporomycetidae</taxon>
        <taxon>Pleosporales</taxon>
        <taxon>Massarineae</taxon>
        <taxon>Didymosphaeriaceae</taxon>
        <taxon>Paraconiothyrium</taxon>
    </lineage>
</organism>
<keyword evidence="1" id="KW-0175">Coiled coil</keyword>
<feature type="compositionally biased region" description="Low complexity" evidence="2">
    <location>
        <begin position="117"/>
        <end position="138"/>
    </location>
</feature>
<feature type="coiled-coil region" evidence="1">
    <location>
        <begin position="691"/>
        <end position="732"/>
    </location>
</feature>
<feature type="compositionally biased region" description="Low complexity" evidence="2">
    <location>
        <begin position="89"/>
        <end position="102"/>
    </location>
</feature>
<name>A0ABR3QMW6_9PLEO</name>
<evidence type="ECO:0000313" key="3">
    <source>
        <dbReference type="EMBL" id="KAL1593249.1"/>
    </source>
</evidence>
<proteinExistence type="predicted"/>
<accession>A0ABR3QMW6</accession>
<evidence type="ECO:0000256" key="2">
    <source>
        <dbReference type="SAM" id="MobiDB-lite"/>
    </source>
</evidence>
<reference evidence="3 4" key="1">
    <citation type="submission" date="2024-02" db="EMBL/GenBank/DDBJ databases">
        <title>De novo assembly and annotation of 12 fungi associated with fruit tree decline syndrome in Ontario, Canada.</title>
        <authorList>
            <person name="Sulman M."/>
            <person name="Ellouze W."/>
            <person name="Ilyukhin E."/>
        </authorList>
    </citation>
    <scope>NUCLEOTIDE SEQUENCE [LARGE SCALE GENOMIC DNA]</scope>
    <source>
        <strain evidence="3 4">M42-189</strain>
    </source>
</reference>
<feature type="region of interest" description="Disordered" evidence="2">
    <location>
        <begin position="541"/>
        <end position="619"/>
    </location>
</feature>
<feature type="compositionally biased region" description="Polar residues" evidence="2">
    <location>
        <begin position="16"/>
        <end position="33"/>
    </location>
</feature>
<dbReference type="Proteomes" id="UP001521785">
    <property type="component" value="Unassembled WGS sequence"/>
</dbReference>
<dbReference type="EMBL" id="JAKJXO020000019">
    <property type="protein sequence ID" value="KAL1593249.1"/>
    <property type="molecule type" value="Genomic_DNA"/>
</dbReference>
<sequence length="758" mass="83547">MAEQADDVPARARLNTPLSESTITAPPSPTSFDGATEAFQDRKSQQKRSSDAAEYPGLVRRKHPYYNRRSNLQTYMDSMPSSKNATASPVAAKPGKPAPVAVDAHLANDPPAVKTPATRSSAGRASAAKSSAGKTRTAGIPAEDPADATVRSSGCEKKDTPRVDRAGYARPSNKKFLTRDLSGKLASGVTGQETQLEEIQAWIAEKKYTKFELLPDTSQYTFEDMDPSFATEPYNLKNKGRKLLVGKDGDTEVWAILPVHSKKLYQCRILLRDGTKGTFTAIKDMKHLNDSIEELHYPFEALTHSGRDDSWAQLLAVAGYVFLLCGEADVVFTDSSKGPHNLGTGLTCIKDTYAPNDDHPTAATVDRNIQLHGDTSGDMSETQLETINKIFRQKKVFDSMQTLVSDRSIYVFKDYTPGTLQAKGIAKAHDRALYLGEDGHVETWAVISREPNKAGLGWIVNCDKATGEQWVADFWSKIPTLTFPFEAFQQRGRELDWRKLTYMIAYVFLSCGEAEVALNKGKSFWKHGPSMPKDVAKHYGSISPPKAWPHVRKPGDISGAGLAQTPNDGAASSTTSPADGAHNVPDVVASSGGKHKPRNVAPKNRTKPEGSAVRNPLREILGPNFKLPVEKPRRITEPSISTLQLDRAYTAPNGEYRSIDDLQTALFLQEHRNSNGKRPASDDQENGPIKYKRLEATRAEATTLRLRQENKVEEVKRLLHEEERKMMLLQETELNLAAEMGDVTAAMTDQDLAELWRA</sequence>
<evidence type="ECO:0000313" key="4">
    <source>
        <dbReference type="Proteomes" id="UP001521785"/>
    </source>
</evidence>
<comment type="caution">
    <text evidence="3">The sequence shown here is derived from an EMBL/GenBank/DDBJ whole genome shotgun (WGS) entry which is preliminary data.</text>
</comment>